<gene>
    <name evidence="3" type="ORF">B5G21_08970</name>
</gene>
<evidence type="ECO:0000256" key="2">
    <source>
        <dbReference type="PIRSR" id="PIRSR605754-1"/>
    </source>
</evidence>
<dbReference type="InterPro" id="IPR023365">
    <property type="entry name" value="Sortase_dom-sf"/>
</dbReference>
<evidence type="ECO:0008006" key="5">
    <source>
        <dbReference type="Google" id="ProtNLM"/>
    </source>
</evidence>
<dbReference type="NCBIfam" id="TIGR01076">
    <property type="entry name" value="sortase_fam"/>
    <property type="match status" value="1"/>
</dbReference>
<comment type="caution">
    <text evidence="3">The sequence shown here is derived from an EMBL/GenBank/DDBJ whole genome shotgun (WGS) entry which is preliminary data.</text>
</comment>
<organism evidence="3 4">
    <name type="scientific">Enorma massiliensis</name>
    <dbReference type="NCBI Taxonomy" id="1472761"/>
    <lineage>
        <taxon>Bacteria</taxon>
        <taxon>Bacillati</taxon>
        <taxon>Actinomycetota</taxon>
        <taxon>Coriobacteriia</taxon>
        <taxon>Coriobacteriales</taxon>
        <taxon>Coriobacteriaceae</taxon>
        <taxon>Enorma</taxon>
    </lineage>
</organism>
<dbReference type="EMBL" id="NFHO01000011">
    <property type="protein sequence ID" value="OUN41760.1"/>
    <property type="molecule type" value="Genomic_DNA"/>
</dbReference>
<dbReference type="SUPFAM" id="SSF63817">
    <property type="entry name" value="Sortase"/>
    <property type="match status" value="1"/>
</dbReference>
<dbReference type="AlphaFoldDB" id="A0A1Y3U8U6"/>
<proteinExistence type="predicted"/>
<protein>
    <recommendedName>
        <fullName evidence="5">Sortase</fullName>
    </recommendedName>
</protein>
<keyword evidence="4" id="KW-1185">Reference proteome</keyword>
<dbReference type="Proteomes" id="UP000196560">
    <property type="component" value="Unassembled WGS sequence"/>
</dbReference>
<keyword evidence="1" id="KW-0378">Hydrolase</keyword>
<feature type="active site" description="Acyl-thioester intermediate" evidence="2">
    <location>
        <position position="169"/>
    </location>
</feature>
<dbReference type="InterPro" id="IPR005754">
    <property type="entry name" value="Sortase"/>
</dbReference>
<dbReference type="GO" id="GO:0016787">
    <property type="term" value="F:hydrolase activity"/>
    <property type="evidence" value="ECO:0007669"/>
    <property type="project" value="UniProtKB-KW"/>
</dbReference>
<accession>A0A1Y3U8U6</accession>
<reference evidence="4" key="1">
    <citation type="submission" date="2017-04" db="EMBL/GenBank/DDBJ databases">
        <title>Function of individual gut microbiota members based on whole genome sequencing of pure cultures obtained from chicken caecum.</title>
        <authorList>
            <person name="Medvecky M."/>
            <person name="Cejkova D."/>
            <person name="Polansky O."/>
            <person name="Karasova D."/>
            <person name="Kubasova T."/>
            <person name="Cizek A."/>
            <person name="Rychlik I."/>
        </authorList>
    </citation>
    <scope>NUCLEOTIDE SEQUENCE [LARGE SCALE GENOMIC DNA]</scope>
    <source>
        <strain evidence="4">An70</strain>
    </source>
</reference>
<name>A0A1Y3U8U6_9ACTN</name>
<evidence type="ECO:0000313" key="4">
    <source>
        <dbReference type="Proteomes" id="UP000196560"/>
    </source>
</evidence>
<evidence type="ECO:0000256" key="1">
    <source>
        <dbReference type="ARBA" id="ARBA00022801"/>
    </source>
</evidence>
<feature type="active site" description="Proton donor/acceptor" evidence="2">
    <location>
        <position position="111"/>
    </location>
</feature>
<evidence type="ECO:0000313" key="3">
    <source>
        <dbReference type="EMBL" id="OUN41760.1"/>
    </source>
</evidence>
<dbReference type="Pfam" id="PF04203">
    <property type="entry name" value="Sortase"/>
    <property type="match status" value="1"/>
</dbReference>
<dbReference type="Gene3D" id="2.40.260.10">
    <property type="entry name" value="Sortase"/>
    <property type="match status" value="1"/>
</dbReference>
<sequence>MLGAVLIIAALGLVAYNLIDDYRAGREASAAAAQLSQSIEQQSNETAPIIDPDASMPVREVDGHEFIGLLEIPDLGLALPVQNAWSEQAARFSPCRYEGTVYAGNMIIAGHNYRTHFRHLKDLEMGAEVRFTDVTGHVYEYRVTGLETIDGYDVEGMRSGDWDLTLFTCTWNSVSRVTVRCALVGA</sequence>
<dbReference type="CDD" id="cd00004">
    <property type="entry name" value="Sortase"/>
    <property type="match status" value="1"/>
</dbReference>